<feature type="compositionally biased region" description="Polar residues" evidence="1">
    <location>
        <begin position="78"/>
        <end position="90"/>
    </location>
</feature>
<dbReference type="GeneID" id="18241377"/>
<reference evidence="2 3" key="1">
    <citation type="submission" date="2009-12" db="EMBL/GenBank/DDBJ databases">
        <title>The draft genome of Batrachochytrium dendrobatidis.</title>
        <authorList>
            <consortium name="US DOE Joint Genome Institute (JGI-PGF)"/>
            <person name="Kuo A."/>
            <person name="Salamov A."/>
            <person name="Schmutz J."/>
            <person name="Lucas S."/>
            <person name="Pitluck S."/>
            <person name="Rosenblum E."/>
            <person name="Stajich J."/>
            <person name="Eisen M."/>
            <person name="Grigoriev I.V."/>
        </authorList>
    </citation>
    <scope>NUCLEOTIDE SEQUENCE [LARGE SCALE GENOMIC DNA]</scope>
    <source>
        <strain evidence="3">JAM81 / FGSC 10211</strain>
    </source>
</reference>
<protein>
    <submittedName>
        <fullName evidence="2">Expressed protein</fullName>
    </submittedName>
</protein>
<evidence type="ECO:0000256" key="1">
    <source>
        <dbReference type="SAM" id="MobiDB-lite"/>
    </source>
</evidence>
<organism evidence="2 3">
    <name type="scientific">Batrachochytrium dendrobatidis (strain JAM81 / FGSC 10211)</name>
    <name type="common">Frog chytrid fungus</name>
    <dbReference type="NCBI Taxonomy" id="684364"/>
    <lineage>
        <taxon>Eukaryota</taxon>
        <taxon>Fungi</taxon>
        <taxon>Fungi incertae sedis</taxon>
        <taxon>Chytridiomycota</taxon>
        <taxon>Chytridiomycota incertae sedis</taxon>
        <taxon>Chytridiomycetes</taxon>
        <taxon>Rhizophydiales</taxon>
        <taxon>Rhizophydiales incertae sedis</taxon>
        <taxon>Batrachochytrium</taxon>
    </lineage>
</organism>
<dbReference type="HOGENOM" id="CLU_1539733_0_0_1"/>
<dbReference type="Proteomes" id="UP000007241">
    <property type="component" value="Unassembled WGS sequence"/>
</dbReference>
<feature type="compositionally biased region" description="Basic residues" evidence="1">
    <location>
        <begin position="110"/>
        <end position="119"/>
    </location>
</feature>
<feature type="compositionally biased region" description="Low complexity" evidence="1">
    <location>
        <begin position="67"/>
        <end position="77"/>
    </location>
</feature>
<sequence>MELDNNNTANDLNLNQPNISRSSVPSDHGRGRYQGREHGRGSRGRGYRRENDNSTHHSFVVQDKHSSLSNVSAVSNSTEPITSADYQNKKSYGRQEYDPNGNDQATFGRGRGRGGYRGKKSYERQEHDPNDSDQAMLGRGRGGYQRQGHGRRGGTRQSRERGSSYPKQGDDQEA</sequence>
<dbReference type="AlphaFoldDB" id="F4P9W0"/>
<evidence type="ECO:0000313" key="2">
    <source>
        <dbReference type="EMBL" id="EGF77877.1"/>
    </source>
</evidence>
<dbReference type="InParanoid" id="F4P9W0"/>
<evidence type="ECO:0000313" key="3">
    <source>
        <dbReference type="Proteomes" id="UP000007241"/>
    </source>
</evidence>
<feature type="compositionally biased region" description="Low complexity" evidence="1">
    <location>
        <begin position="1"/>
        <end position="15"/>
    </location>
</feature>
<feature type="compositionally biased region" description="Basic and acidic residues" evidence="1">
    <location>
        <begin position="27"/>
        <end position="40"/>
    </location>
</feature>
<gene>
    <name evidence="2" type="ORF">BATDEDRAFT_37346</name>
</gene>
<keyword evidence="3" id="KW-1185">Reference proteome</keyword>
<feature type="region of interest" description="Disordered" evidence="1">
    <location>
        <begin position="1"/>
        <end position="174"/>
    </location>
</feature>
<accession>F4P9W0</accession>
<name>F4P9W0_BATDJ</name>
<proteinExistence type="predicted"/>
<dbReference type="RefSeq" id="XP_006681473.1">
    <property type="nucleotide sequence ID" value="XM_006681410.1"/>
</dbReference>
<dbReference type="EMBL" id="GL882890">
    <property type="protein sequence ID" value="EGF77877.1"/>
    <property type="molecule type" value="Genomic_DNA"/>
</dbReference>
<feature type="compositionally biased region" description="Polar residues" evidence="1">
    <location>
        <begin position="16"/>
        <end position="25"/>
    </location>
</feature>
<feature type="compositionally biased region" description="Basic and acidic residues" evidence="1">
    <location>
        <begin position="120"/>
        <end position="130"/>
    </location>
</feature>